<keyword evidence="2" id="KW-0472">Membrane</keyword>
<name>A0A081NI39_9GAMM</name>
<protein>
    <submittedName>
        <fullName evidence="3">Uncharacterized protein</fullName>
    </submittedName>
</protein>
<accession>A0A081NI39</accession>
<dbReference type="AlphaFoldDB" id="A0A081NI39"/>
<comment type="caution">
    <text evidence="3">The sequence shown here is derived from an EMBL/GenBank/DDBJ whole genome shotgun (WGS) entry which is preliminary data.</text>
</comment>
<evidence type="ECO:0000256" key="2">
    <source>
        <dbReference type="SAM" id="Phobius"/>
    </source>
</evidence>
<keyword evidence="2" id="KW-0812">Transmembrane</keyword>
<dbReference type="RefSeq" id="WP_034835195.1">
    <property type="nucleotide sequence ID" value="NZ_JOKH01000002.1"/>
</dbReference>
<evidence type="ECO:0000313" key="3">
    <source>
        <dbReference type="EMBL" id="KEQ18112.1"/>
    </source>
</evidence>
<keyword evidence="2" id="KW-1133">Transmembrane helix</keyword>
<organism evidence="3 4">
    <name type="scientific">Endozoicomonas numazuensis</name>
    <dbReference type="NCBI Taxonomy" id="1137799"/>
    <lineage>
        <taxon>Bacteria</taxon>
        <taxon>Pseudomonadati</taxon>
        <taxon>Pseudomonadota</taxon>
        <taxon>Gammaproteobacteria</taxon>
        <taxon>Oceanospirillales</taxon>
        <taxon>Endozoicomonadaceae</taxon>
        <taxon>Endozoicomonas</taxon>
    </lineage>
</organism>
<dbReference type="EMBL" id="JOKH01000002">
    <property type="protein sequence ID" value="KEQ18112.1"/>
    <property type="molecule type" value="Genomic_DNA"/>
</dbReference>
<feature type="compositionally biased region" description="Basic and acidic residues" evidence="1">
    <location>
        <begin position="266"/>
        <end position="280"/>
    </location>
</feature>
<keyword evidence="4" id="KW-1185">Reference proteome</keyword>
<evidence type="ECO:0000313" key="4">
    <source>
        <dbReference type="Proteomes" id="UP000028073"/>
    </source>
</evidence>
<sequence>MIKAVHAFFQAILLLLIVTRLAAESVPLHYWVNSKHEFQYLPEQGRYQLNFLINTEEEETFELAIVLQGADPQSWQWPADVNSYHWTPNPHRIIDGQKGSLENYFPVYLRQKVPNILDIQQHFSSKDEWHDVLIFQQDKERIQHYQQRRLLEMSANQTEKNNVLKEIQSNIFGFAAAVTGGVSLVLLTVGIPVAIYVGYRWGKSAARQNNHIHTPELGQIDLPYRSDPQLLPLPGIIRFPFDNIQPGACQQAIPMNPINVMASDQRSRPDNIESSHRTREAFPPTQRTDFYQPNLQFAGENYFETEYDEQSSPSLAPNEDPFWYLDSDDEPARLCTDV</sequence>
<dbReference type="Proteomes" id="UP000028073">
    <property type="component" value="Unassembled WGS sequence"/>
</dbReference>
<feature type="region of interest" description="Disordered" evidence="1">
    <location>
        <begin position="266"/>
        <end position="290"/>
    </location>
</feature>
<evidence type="ECO:0000256" key="1">
    <source>
        <dbReference type="SAM" id="MobiDB-lite"/>
    </source>
</evidence>
<reference evidence="3 4" key="1">
    <citation type="submission" date="2014-06" db="EMBL/GenBank/DDBJ databases">
        <title>Whole Genome Sequences of Three Symbiotic Endozoicomonas Bacteria.</title>
        <authorList>
            <person name="Neave M.J."/>
            <person name="Apprill A."/>
            <person name="Voolstra C.R."/>
        </authorList>
    </citation>
    <scope>NUCLEOTIDE SEQUENCE [LARGE SCALE GENOMIC DNA]</scope>
    <source>
        <strain evidence="3 4">DSM 25634</strain>
    </source>
</reference>
<gene>
    <name evidence="3" type="ORF">GZ78_11125</name>
</gene>
<proteinExistence type="predicted"/>
<feature type="transmembrane region" description="Helical" evidence="2">
    <location>
        <begin position="171"/>
        <end position="199"/>
    </location>
</feature>